<accession>A0AA88VN33</accession>
<dbReference type="PANTHER" id="PTHR35317:SF35">
    <property type="entry name" value="DUF4219 DOMAIN-CONTAINING PROTEIN"/>
    <property type="match status" value="1"/>
</dbReference>
<evidence type="ECO:0000313" key="2">
    <source>
        <dbReference type="Proteomes" id="UP001188597"/>
    </source>
</evidence>
<dbReference type="AlphaFoldDB" id="A0AA88VN33"/>
<keyword evidence="2" id="KW-1185">Reference proteome</keyword>
<comment type="caution">
    <text evidence="1">The sequence shown here is derived from an EMBL/GenBank/DDBJ whole genome shotgun (WGS) entry which is preliminary data.</text>
</comment>
<dbReference type="Pfam" id="PF14223">
    <property type="entry name" value="Retrotran_gag_2"/>
    <property type="match status" value="1"/>
</dbReference>
<dbReference type="Proteomes" id="UP001188597">
    <property type="component" value="Unassembled WGS sequence"/>
</dbReference>
<dbReference type="EMBL" id="JAVXUP010001392">
    <property type="protein sequence ID" value="KAK3012231.1"/>
    <property type="molecule type" value="Genomic_DNA"/>
</dbReference>
<dbReference type="PANTHER" id="PTHR35317">
    <property type="entry name" value="OS04G0629600 PROTEIN"/>
    <property type="match status" value="1"/>
</dbReference>
<name>A0AA88VN33_9ASTE</name>
<reference evidence="1" key="1">
    <citation type="submission" date="2022-12" db="EMBL/GenBank/DDBJ databases">
        <title>Draft genome assemblies for two species of Escallonia (Escalloniales).</title>
        <authorList>
            <person name="Chanderbali A."/>
            <person name="Dervinis C."/>
            <person name="Anghel I."/>
            <person name="Soltis D."/>
            <person name="Soltis P."/>
            <person name="Zapata F."/>
        </authorList>
    </citation>
    <scope>NUCLEOTIDE SEQUENCE</scope>
    <source>
        <strain evidence="1">UCBG64.0493</strain>
        <tissue evidence="1">Leaf</tissue>
    </source>
</reference>
<protein>
    <recommendedName>
        <fullName evidence="3">UBN2 domain-containing protein</fullName>
    </recommendedName>
</protein>
<sequence>MANQCTLQDTVTLKELKQKDARTLFIIQQALTEQIFPRIIGANTAKVAWNTLQEEFQGSIKVCIVRLQTLRRDIENIKMKDSETIQVYYDKLKETVNQMRAYGENISDKKVVEKLLISLTEKYDSIVAAIEESKNLETLSVVELIGSQEAHEKRLSRQTKDSVESAFQSKLNLRSQKFENNGEMKLRQNYEE</sequence>
<organism evidence="1 2">
    <name type="scientific">Escallonia herrerae</name>
    <dbReference type="NCBI Taxonomy" id="1293975"/>
    <lineage>
        <taxon>Eukaryota</taxon>
        <taxon>Viridiplantae</taxon>
        <taxon>Streptophyta</taxon>
        <taxon>Embryophyta</taxon>
        <taxon>Tracheophyta</taxon>
        <taxon>Spermatophyta</taxon>
        <taxon>Magnoliopsida</taxon>
        <taxon>eudicotyledons</taxon>
        <taxon>Gunneridae</taxon>
        <taxon>Pentapetalae</taxon>
        <taxon>asterids</taxon>
        <taxon>campanulids</taxon>
        <taxon>Escalloniales</taxon>
        <taxon>Escalloniaceae</taxon>
        <taxon>Escallonia</taxon>
    </lineage>
</organism>
<evidence type="ECO:0008006" key="3">
    <source>
        <dbReference type="Google" id="ProtNLM"/>
    </source>
</evidence>
<proteinExistence type="predicted"/>
<evidence type="ECO:0000313" key="1">
    <source>
        <dbReference type="EMBL" id="KAK3012231.1"/>
    </source>
</evidence>
<gene>
    <name evidence="1" type="ORF">RJ639_012240</name>
</gene>